<name>A0ACC2NIT1_9HYME</name>
<evidence type="ECO:0000313" key="2">
    <source>
        <dbReference type="Proteomes" id="UP001239111"/>
    </source>
</evidence>
<organism evidence="1 2">
    <name type="scientific">Eretmocerus hayati</name>
    <dbReference type="NCBI Taxonomy" id="131215"/>
    <lineage>
        <taxon>Eukaryota</taxon>
        <taxon>Metazoa</taxon>
        <taxon>Ecdysozoa</taxon>
        <taxon>Arthropoda</taxon>
        <taxon>Hexapoda</taxon>
        <taxon>Insecta</taxon>
        <taxon>Pterygota</taxon>
        <taxon>Neoptera</taxon>
        <taxon>Endopterygota</taxon>
        <taxon>Hymenoptera</taxon>
        <taxon>Apocrita</taxon>
        <taxon>Proctotrupomorpha</taxon>
        <taxon>Chalcidoidea</taxon>
        <taxon>Aphelinidae</taxon>
        <taxon>Aphelininae</taxon>
        <taxon>Eretmocerus</taxon>
    </lineage>
</organism>
<sequence length="123" mass="13808">MKAGADGKSNIMCITSIITETNQEFVVPEELQTASLHRALVSTDAYARIKNSSKKRHKCRNIWINSTPELTETYIDEAGNIIFADDYSKEKQKGYGAASFGDSNNLKEILEKLVEDKQQHNVN</sequence>
<dbReference type="EMBL" id="CM056743">
    <property type="protein sequence ID" value="KAJ8671093.1"/>
    <property type="molecule type" value="Genomic_DNA"/>
</dbReference>
<keyword evidence="2" id="KW-1185">Reference proteome</keyword>
<proteinExistence type="predicted"/>
<evidence type="ECO:0000313" key="1">
    <source>
        <dbReference type="EMBL" id="KAJ8671093.1"/>
    </source>
</evidence>
<reference evidence="1" key="1">
    <citation type="submission" date="2023-04" db="EMBL/GenBank/DDBJ databases">
        <title>A chromosome-level genome assembly of the parasitoid wasp Eretmocerus hayati.</title>
        <authorList>
            <person name="Zhong Y."/>
            <person name="Liu S."/>
            <person name="Liu Y."/>
        </authorList>
    </citation>
    <scope>NUCLEOTIDE SEQUENCE</scope>
    <source>
        <strain evidence="1">ZJU_SS_LIU_2023</strain>
    </source>
</reference>
<gene>
    <name evidence="1" type="ORF">QAD02_002352</name>
</gene>
<protein>
    <submittedName>
        <fullName evidence="1">Uncharacterized protein</fullName>
    </submittedName>
</protein>
<dbReference type="Proteomes" id="UP001239111">
    <property type="component" value="Chromosome 3"/>
</dbReference>
<accession>A0ACC2NIT1</accession>
<comment type="caution">
    <text evidence="1">The sequence shown here is derived from an EMBL/GenBank/DDBJ whole genome shotgun (WGS) entry which is preliminary data.</text>
</comment>